<proteinExistence type="predicted"/>
<feature type="transmembrane region" description="Helical" evidence="1">
    <location>
        <begin position="63"/>
        <end position="85"/>
    </location>
</feature>
<keyword evidence="3" id="KW-1185">Reference proteome</keyword>
<name>A0A6G0WJ87_9STRA</name>
<dbReference type="AlphaFoldDB" id="A0A6G0WJ87"/>
<accession>A0A6G0WJ87</accession>
<keyword evidence="1" id="KW-0472">Membrane</keyword>
<evidence type="ECO:0000256" key="1">
    <source>
        <dbReference type="SAM" id="Phobius"/>
    </source>
</evidence>
<reference evidence="2 3" key="1">
    <citation type="submission" date="2019-07" db="EMBL/GenBank/DDBJ databases">
        <title>Genomics analysis of Aphanomyces spp. identifies a new class of oomycete effector associated with host adaptation.</title>
        <authorList>
            <person name="Gaulin E."/>
        </authorList>
    </citation>
    <scope>NUCLEOTIDE SEQUENCE [LARGE SCALE GENOMIC DNA]</scope>
    <source>
        <strain evidence="2 3">ATCC 201684</strain>
    </source>
</reference>
<gene>
    <name evidence="2" type="ORF">Ae201684_014563</name>
</gene>
<comment type="caution">
    <text evidence="2">The sequence shown here is derived from an EMBL/GenBank/DDBJ whole genome shotgun (WGS) entry which is preliminary data.</text>
</comment>
<protein>
    <submittedName>
        <fullName evidence="2">Uncharacterized protein</fullName>
    </submittedName>
</protein>
<keyword evidence="1" id="KW-1133">Transmembrane helix</keyword>
<organism evidence="2 3">
    <name type="scientific">Aphanomyces euteiches</name>
    <dbReference type="NCBI Taxonomy" id="100861"/>
    <lineage>
        <taxon>Eukaryota</taxon>
        <taxon>Sar</taxon>
        <taxon>Stramenopiles</taxon>
        <taxon>Oomycota</taxon>
        <taxon>Saprolegniomycetes</taxon>
        <taxon>Saprolegniales</taxon>
        <taxon>Verrucalvaceae</taxon>
        <taxon>Aphanomyces</taxon>
    </lineage>
</organism>
<keyword evidence="1" id="KW-0812">Transmembrane</keyword>
<evidence type="ECO:0000313" key="2">
    <source>
        <dbReference type="EMBL" id="KAF0727302.1"/>
    </source>
</evidence>
<dbReference type="VEuPathDB" id="FungiDB:AeMF1_010191"/>
<dbReference type="EMBL" id="VJMJ01000198">
    <property type="protein sequence ID" value="KAF0727302.1"/>
    <property type="molecule type" value="Genomic_DNA"/>
</dbReference>
<evidence type="ECO:0000313" key="3">
    <source>
        <dbReference type="Proteomes" id="UP000481153"/>
    </source>
</evidence>
<sequence length="177" mass="19598">MPNHTTTYEFYAETVVDYRDLPPQFTFQDIDSLFQLPQAHKNERPPSRLATRSTGKTNSVPNIVASLITFVSLLVLVLSVTVSAAKWITQHTARPNGSHNQWTVVPTCTWFGSLCSEGSELLEWGQRSIALSDSFGRATGTRRLTNVIRDATVLDTEFVLPVDRVAGLDGGRLFLCA</sequence>
<dbReference type="Proteomes" id="UP000481153">
    <property type="component" value="Unassembled WGS sequence"/>
</dbReference>